<accession>A0A1W5D509</accession>
<evidence type="ECO:0000313" key="6">
    <source>
        <dbReference type="Proteomes" id="UP000192927"/>
    </source>
</evidence>
<dbReference type="PANTHER" id="PTHR22839">
    <property type="entry name" value="THO COMPLEX SUBUNIT 3 THO3"/>
    <property type="match status" value="1"/>
</dbReference>
<dbReference type="Pfam" id="PF00400">
    <property type="entry name" value="WD40"/>
    <property type="match status" value="4"/>
</dbReference>
<keyword evidence="2" id="KW-0677">Repeat</keyword>
<evidence type="ECO:0000256" key="3">
    <source>
        <dbReference type="ARBA" id="ARBA00046343"/>
    </source>
</evidence>
<protein>
    <submittedName>
        <fullName evidence="5">WD40/YVTN repeat-like-containing domain</fullName>
    </submittedName>
</protein>
<dbReference type="PROSITE" id="PS50294">
    <property type="entry name" value="WD_REPEATS_REGION"/>
    <property type="match status" value="3"/>
</dbReference>
<dbReference type="InterPro" id="IPR015943">
    <property type="entry name" value="WD40/YVTN_repeat-like_dom_sf"/>
</dbReference>
<sequence length="298" mass="31138">MAPAPPRKSVPKDRFAALFSTLKTQTYHDPASRTPGSHTIRSIAWSPTGAYIATGSADRTLRIWNPEKPQVKNSTELRGHSAGIERVAWNPTKEAELASASTDGTCRFWDVRSKSCVASVPLGGEGITIACTLPPPTLQTQHTLPAHTSSILSLSLSPSGRHLALGGSDALISLWDTTDWVCRHTLSSTVGAVRSVGFSFDGSYVAGGSDEGGGVEIVSFAFSELVLHFRGGGFGNERRGEAGANKGWQAHVETGEVVCSIGTAAPAPCVAWHPGRYWVAYSGDAGGLKIVGAGGGGL</sequence>
<dbReference type="GO" id="GO:0006406">
    <property type="term" value="P:mRNA export from nucleus"/>
    <property type="evidence" value="ECO:0007669"/>
    <property type="project" value="InterPro"/>
</dbReference>
<dbReference type="InterPro" id="IPR036322">
    <property type="entry name" value="WD40_repeat_dom_sf"/>
</dbReference>
<dbReference type="InterPro" id="IPR020472">
    <property type="entry name" value="WD40_PAC1"/>
</dbReference>
<dbReference type="SUPFAM" id="SSF50978">
    <property type="entry name" value="WD40 repeat-like"/>
    <property type="match status" value="1"/>
</dbReference>
<feature type="repeat" description="WD" evidence="4">
    <location>
        <begin position="77"/>
        <end position="119"/>
    </location>
</feature>
<reference evidence="6" key="1">
    <citation type="submission" date="2017-03" db="EMBL/GenBank/DDBJ databases">
        <authorList>
            <person name="Sharma R."/>
            <person name="Thines M."/>
        </authorList>
    </citation>
    <scope>NUCLEOTIDE SEQUENCE [LARGE SCALE GENOMIC DNA]</scope>
</reference>
<dbReference type="InterPro" id="IPR019775">
    <property type="entry name" value="WD40_repeat_CS"/>
</dbReference>
<evidence type="ECO:0000313" key="5">
    <source>
        <dbReference type="EMBL" id="SLM38176.1"/>
    </source>
</evidence>
<evidence type="ECO:0000256" key="4">
    <source>
        <dbReference type="PROSITE-ProRule" id="PRU00221"/>
    </source>
</evidence>
<dbReference type="Proteomes" id="UP000192927">
    <property type="component" value="Unassembled WGS sequence"/>
</dbReference>
<keyword evidence="1 4" id="KW-0853">WD repeat</keyword>
<dbReference type="AlphaFoldDB" id="A0A1W5D509"/>
<dbReference type="PANTHER" id="PTHR22839:SF0">
    <property type="entry name" value="THO COMPLEX SUBUNIT 3"/>
    <property type="match status" value="1"/>
</dbReference>
<comment type="similarity">
    <text evidence="3">Belongs to the THOC3 family.</text>
</comment>
<dbReference type="PRINTS" id="PR00320">
    <property type="entry name" value="GPROTEINBRPT"/>
</dbReference>
<proteinExistence type="inferred from homology"/>
<feature type="repeat" description="WD" evidence="4">
    <location>
        <begin position="40"/>
        <end position="74"/>
    </location>
</feature>
<dbReference type="Gene3D" id="2.130.10.10">
    <property type="entry name" value="YVTN repeat-like/Quinoprotein amine dehydrogenase"/>
    <property type="match status" value="2"/>
</dbReference>
<dbReference type="EMBL" id="FWEW01002291">
    <property type="protein sequence ID" value="SLM38176.1"/>
    <property type="molecule type" value="Genomic_DNA"/>
</dbReference>
<dbReference type="GO" id="GO:0000445">
    <property type="term" value="C:THO complex part of transcription export complex"/>
    <property type="evidence" value="ECO:0007669"/>
    <property type="project" value="TreeGrafter"/>
</dbReference>
<dbReference type="PROSITE" id="PS50082">
    <property type="entry name" value="WD_REPEATS_2"/>
    <property type="match status" value="3"/>
</dbReference>
<feature type="repeat" description="WD" evidence="4">
    <location>
        <begin position="144"/>
        <end position="176"/>
    </location>
</feature>
<evidence type="ECO:0000256" key="2">
    <source>
        <dbReference type="ARBA" id="ARBA00022737"/>
    </source>
</evidence>
<dbReference type="InterPro" id="IPR001680">
    <property type="entry name" value="WD40_rpt"/>
</dbReference>
<dbReference type="SMART" id="SM00320">
    <property type="entry name" value="WD40"/>
    <property type="match status" value="5"/>
</dbReference>
<organism evidence="5 6">
    <name type="scientific">Lasallia pustulata</name>
    <dbReference type="NCBI Taxonomy" id="136370"/>
    <lineage>
        <taxon>Eukaryota</taxon>
        <taxon>Fungi</taxon>
        <taxon>Dikarya</taxon>
        <taxon>Ascomycota</taxon>
        <taxon>Pezizomycotina</taxon>
        <taxon>Lecanoromycetes</taxon>
        <taxon>OSLEUM clade</taxon>
        <taxon>Umbilicariomycetidae</taxon>
        <taxon>Umbilicariales</taxon>
        <taxon>Umbilicariaceae</taxon>
        <taxon>Lasallia</taxon>
    </lineage>
</organism>
<keyword evidence="6" id="KW-1185">Reference proteome</keyword>
<name>A0A1W5D509_9LECA</name>
<evidence type="ECO:0000256" key="1">
    <source>
        <dbReference type="ARBA" id="ARBA00022574"/>
    </source>
</evidence>
<dbReference type="InterPro" id="IPR040132">
    <property type="entry name" value="Tex1/THOC3"/>
</dbReference>
<dbReference type="PROSITE" id="PS00678">
    <property type="entry name" value="WD_REPEATS_1"/>
    <property type="match status" value="1"/>
</dbReference>